<protein>
    <submittedName>
        <fullName evidence="2">Uncharacterized protein</fullName>
    </submittedName>
</protein>
<evidence type="ECO:0000256" key="1">
    <source>
        <dbReference type="SAM" id="MobiDB-lite"/>
    </source>
</evidence>
<comment type="caution">
    <text evidence="2">The sequence shown here is derived from an EMBL/GenBank/DDBJ whole genome shotgun (WGS) entry which is preliminary data.</text>
</comment>
<evidence type="ECO:0000313" key="3">
    <source>
        <dbReference type="Proteomes" id="UP000807469"/>
    </source>
</evidence>
<feature type="region of interest" description="Disordered" evidence="1">
    <location>
        <begin position="100"/>
        <end position="131"/>
    </location>
</feature>
<keyword evidence="3" id="KW-1185">Reference proteome</keyword>
<proteinExistence type="predicted"/>
<evidence type="ECO:0000313" key="2">
    <source>
        <dbReference type="EMBL" id="KAF9480165.1"/>
    </source>
</evidence>
<dbReference type="OrthoDB" id="10528694at2759"/>
<feature type="compositionally biased region" description="Gly residues" evidence="1">
    <location>
        <begin position="183"/>
        <end position="192"/>
    </location>
</feature>
<name>A0A9P5Z4N6_9AGAR</name>
<sequence length="192" mass="20153">MPDYSPTPSMDIAARPASECNTPSLLLPLSSTPFTSNAMPARFEYPFPIILQQISALPPAMSASTQALTNGSIVPPSGAGGRGTDVFSFASFSPPLRTTTLSYPSPTASASQAPDVGSQMQADDSDALPTPRMAYNHHHYTSAQLCMLASANSPMPPSLALKRRRMLLDEERKNGTDVPDTGPGAGIGVSMI</sequence>
<dbReference type="EMBL" id="MU155199">
    <property type="protein sequence ID" value="KAF9480165.1"/>
    <property type="molecule type" value="Genomic_DNA"/>
</dbReference>
<dbReference type="AlphaFoldDB" id="A0A9P5Z4N6"/>
<reference evidence="2" key="1">
    <citation type="submission" date="2020-11" db="EMBL/GenBank/DDBJ databases">
        <authorList>
            <consortium name="DOE Joint Genome Institute"/>
            <person name="Ahrendt S."/>
            <person name="Riley R."/>
            <person name="Andreopoulos W."/>
            <person name="Labutti K."/>
            <person name="Pangilinan J."/>
            <person name="Ruiz-Duenas F.J."/>
            <person name="Barrasa J.M."/>
            <person name="Sanchez-Garcia M."/>
            <person name="Camarero S."/>
            <person name="Miyauchi S."/>
            <person name="Serrano A."/>
            <person name="Linde D."/>
            <person name="Babiker R."/>
            <person name="Drula E."/>
            <person name="Ayuso-Fernandez I."/>
            <person name="Pacheco R."/>
            <person name="Padilla G."/>
            <person name="Ferreira P."/>
            <person name="Barriuso J."/>
            <person name="Kellner H."/>
            <person name="Castanera R."/>
            <person name="Alfaro M."/>
            <person name="Ramirez L."/>
            <person name="Pisabarro A.G."/>
            <person name="Kuo A."/>
            <person name="Tritt A."/>
            <person name="Lipzen A."/>
            <person name="He G."/>
            <person name="Yan M."/>
            <person name="Ng V."/>
            <person name="Cullen D."/>
            <person name="Martin F."/>
            <person name="Rosso M.-N."/>
            <person name="Henrissat B."/>
            <person name="Hibbett D."/>
            <person name="Martinez A.T."/>
            <person name="Grigoriev I.V."/>
        </authorList>
    </citation>
    <scope>NUCLEOTIDE SEQUENCE</scope>
    <source>
        <strain evidence="2">CIRM-BRFM 674</strain>
    </source>
</reference>
<organism evidence="2 3">
    <name type="scientific">Pholiota conissans</name>
    <dbReference type="NCBI Taxonomy" id="109636"/>
    <lineage>
        <taxon>Eukaryota</taxon>
        <taxon>Fungi</taxon>
        <taxon>Dikarya</taxon>
        <taxon>Basidiomycota</taxon>
        <taxon>Agaricomycotina</taxon>
        <taxon>Agaricomycetes</taxon>
        <taxon>Agaricomycetidae</taxon>
        <taxon>Agaricales</taxon>
        <taxon>Agaricineae</taxon>
        <taxon>Strophariaceae</taxon>
        <taxon>Pholiota</taxon>
    </lineage>
</organism>
<accession>A0A9P5Z4N6</accession>
<feature type="compositionally biased region" description="Polar residues" evidence="1">
    <location>
        <begin position="100"/>
        <end position="122"/>
    </location>
</feature>
<feature type="region of interest" description="Disordered" evidence="1">
    <location>
        <begin position="172"/>
        <end position="192"/>
    </location>
</feature>
<gene>
    <name evidence="2" type="ORF">BDN70DRAFT_877909</name>
</gene>
<dbReference type="Proteomes" id="UP000807469">
    <property type="component" value="Unassembled WGS sequence"/>
</dbReference>